<proteinExistence type="predicted"/>
<protein>
    <submittedName>
        <fullName evidence="1">Uncharacterized protein</fullName>
    </submittedName>
</protein>
<evidence type="ECO:0000313" key="1">
    <source>
        <dbReference type="EMBL" id="EKS53536.1"/>
    </source>
</evidence>
<evidence type="ECO:0000313" key="2">
    <source>
        <dbReference type="Proteomes" id="UP000009352"/>
    </source>
</evidence>
<organism evidence="1 2">
    <name type="scientific">Lacticaseibacillus rhamnosus LRHMDP3</name>
    <dbReference type="NCBI Taxonomy" id="1203259"/>
    <lineage>
        <taxon>Bacteria</taxon>
        <taxon>Bacillati</taxon>
        <taxon>Bacillota</taxon>
        <taxon>Bacilli</taxon>
        <taxon>Lactobacillales</taxon>
        <taxon>Lactobacillaceae</taxon>
        <taxon>Lacticaseibacillus</taxon>
    </lineage>
</organism>
<gene>
    <name evidence="1" type="ORF">LRHMDP3_68</name>
</gene>
<dbReference type="AlphaFoldDB" id="A0AB33XYC4"/>
<reference evidence="1 2" key="1">
    <citation type="journal article" date="2013" name="Genome Announc.">
        <title>Draft Genome Sequence of Staphylococcus simulans UMC-CNS-990, Isolated from a Case of Chronic Bovine Mastitis.</title>
        <authorList>
            <person name="Calcutt M.J."/>
            <person name="Foecking M.F."/>
            <person name="Hsieh H.Y."/>
            <person name="Perry J."/>
            <person name="Stewart G.C."/>
            <person name="Middleton J.R."/>
        </authorList>
    </citation>
    <scope>NUCLEOTIDE SEQUENCE [LARGE SCALE GENOMIC DNA]</scope>
    <source>
        <strain evidence="1 2">LRHMDP3</strain>
    </source>
</reference>
<sequence>MDIKHERISLGDYSSMMVKVFEYQDRKQELAERWQAQW</sequence>
<dbReference type="EMBL" id="AMQX01000001">
    <property type="protein sequence ID" value="EKS53536.1"/>
    <property type="molecule type" value="Genomic_DNA"/>
</dbReference>
<dbReference type="Proteomes" id="UP000009352">
    <property type="component" value="Unassembled WGS sequence"/>
</dbReference>
<name>A0AB33XYC4_LACRH</name>
<accession>A0AB33XYC4</accession>
<comment type="caution">
    <text evidence="1">The sequence shown here is derived from an EMBL/GenBank/DDBJ whole genome shotgun (WGS) entry which is preliminary data.</text>
</comment>